<keyword evidence="3" id="KW-1185">Reference proteome</keyword>
<gene>
    <name evidence="2" type="ORF">ATANTOWER_009731</name>
</gene>
<feature type="region of interest" description="Disordered" evidence="1">
    <location>
        <begin position="1"/>
        <end position="26"/>
    </location>
</feature>
<comment type="caution">
    <text evidence="2">The sequence shown here is derived from an EMBL/GenBank/DDBJ whole genome shotgun (WGS) entry which is preliminary data.</text>
</comment>
<reference evidence="2 3" key="1">
    <citation type="submission" date="2021-07" db="EMBL/GenBank/DDBJ databases">
        <authorList>
            <person name="Palmer J.M."/>
        </authorList>
    </citation>
    <scope>NUCLEOTIDE SEQUENCE [LARGE SCALE GENOMIC DNA]</scope>
    <source>
        <strain evidence="2 3">AT_MEX2019</strain>
        <tissue evidence="2">Muscle</tissue>
    </source>
</reference>
<dbReference type="EMBL" id="JAHUTI010051375">
    <property type="protein sequence ID" value="MED6249123.1"/>
    <property type="molecule type" value="Genomic_DNA"/>
</dbReference>
<sequence length="72" mass="7734">MVKTSLNSLLPMDLSGSTRSNSTLAPRLTCSACPPSKIVHHLEQSAHTARLPANLHLGGLLISPRTHHPHPQ</sequence>
<protein>
    <submittedName>
        <fullName evidence="2">Uncharacterized protein</fullName>
    </submittedName>
</protein>
<evidence type="ECO:0000313" key="3">
    <source>
        <dbReference type="Proteomes" id="UP001345963"/>
    </source>
</evidence>
<accession>A0ABU7BFF3</accession>
<feature type="compositionally biased region" description="Polar residues" evidence="1">
    <location>
        <begin position="15"/>
        <end position="24"/>
    </location>
</feature>
<name>A0ABU7BFF3_9TELE</name>
<evidence type="ECO:0000256" key="1">
    <source>
        <dbReference type="SAM" id="MobiDB-lite"/>
    </source>
</evidence>
<evidence type="ECO:0000313" key="2">
    <source>
        <dbReference type="EMBL" id="MED6249123.1"/>
    </source>
</evidence>
<organism evidence="2 3">
    <name type="scientific">Ataeniobius toweri</name>
    <dbReference type="NCBI Taxonomy" id="208326"/>
    <lineage>
        <taxon>Eukaryota</taxon>
        <taxon>Metazoa</taxon>
        <taxon>Chordata</taxon>
        <taxon>Craniata</taxon>
        <taxon>Vertebrata</taxon>
        <taxon>Euteleostomi</taxon>
        <taxon>Actinopterygii</taxon>
        <taxon>Neopterygii</taxon>
        <taxon>Teleostei</taxon>
        <taxon>Neoteleostei</taxon>
        <taxon>Acanthomorphata</taxon>
        <taxon>Ovalentaria</taxon>
        <taxon>Atherinomorphae</taxon>
        <taxon>Cyprinodontiformes</taxon>
        <taxon>Goodeidae</taxon>
        <taxon>Ataeniobius</taxon>
    </lineage>
</organism>
<dbReference type="Proteomes" id="UP001345963">
    <property type="component" value="Unassembled WGS sequence"/>
</dbReference>
<proteinExistence type="predicted"/>